<dbReference type="PANTHER" id="PTHR45835">
    <property type="entry name" value="YALI0A06105P"/>
    <property type="match status" value="1"/>
</dbReference>
<dbReference type="Proteomes" id="UP000325315">
    <property type="component" value="Unassembled WGS sequence"/>
</dbReference>
<evidence type="ECO:0000259" key="1">
    <source>
        <dbReference type="Pfam" id="PF24626"/>
    </source>
</evidence>
<comment type="caution">
    <text evidence="2">The sequence shown here is derived from an EMBL/GenBank/DDBJ whole genome shotgun (WGS) entry which is preliminary data.</text>
</comment>
<reference evidence="3" key="1">
    <citation type="journal article" date="2019" name="Plant Biotechnol. J.">
        <title>Genome sequencing of the Australian wild diploid species Gossypium australe highlights disease resistance and delayed gland morphogenesis.</title>
        <authorList>
            <person name="Cai Y."/>
            <person name="Cai X."/>
            <person name="Wang Q."/>
            <person name="Wang P."/>
            <person name="Zhang Y."/>
            <person name="Cai C."/>
            <person name="Xu Y."/>
            <person name="Wang K."/>
            <person name="Zhou Z."/>
            <person name="Wang C."/>
            <person name="Geng S."/>
            <person name="Li B."/>
            <person name="Dong Q."/>
            <person name="Hou Y."/>
            <person name="Wang H."/>
            <person name="Ai P."/>
            <person name="Liu Z."/>
            <person name="Yi F."/>
            <person name="Sun M."/>
            <person name="An G."/>
            <person name="Cheng J."/>
            <person name="Zhang Y."/>
            <person name="Shi Q."/>
            <person name="Xie Y."/>
            <person name="Shi X."/>
            <person name="Chang Y."/>
            <person name="Huang F."/>
            <person name="Chen Y."/>
            <person name="Hong S."/>
            <person name="Mi L."/>
            <person name="Sun Q."/>
            <person name="Zhang L."/>
            <person name="Zhou B."/>
            <person name="Peng R."/>
            <person name="Zhang X."/>
            <person name="Liu F."/>
        </authorList>
    </citation>
    <scope>NUCLEOTIDE SEQUENCE [LARGE SCALE GENOMIC DNA]</scope>
    <source>
        <strain evidence="3">cv. PA1801</strain>
    </source>
</reference>
<gene>
    <name evidence="2" type="ORF">EPI10_023469</name>
</gene>
<dbReference type="InterPro" id="IPR012337">
    <property type="entry name" value="RNaseH-like_sf"/>
</dbReference>
<dbReference type="OrthoDB" id="1939135at2759"/>
<protein>
    <submittedName>
        <fullName evidence="2">DNA/RNA polymerases superfamily protein</fullName>
    </submittedName>
</protein>
<dbReference type="InterPro" id="IPR036397">
    <property type="entry name" value="RNaseH_sf"/>
</dbReference>
<sequence length="137" mass="16427">MNFSTAFHQQIDGQSERVIQILEDMLRCCVLEFEGNWEKYLSLVEFAYNSSFQSTIKMAPYEALYGRKCRTLLYWTEFSEKKIHWVDLIRETENKVKIGDQVFLKVSPWKKIVLFGRKGKLNLRFIRSYEIIERITQ</sequence>
<evidence type="ECO:0000313" key="3">
    <source>
        <dbReference type="Proteomes" id="UP000325315"/>
    </source>
</evidence>
<dbReference type="AlphaFoldDB" id="A0A5B6VUB9"/>
<keyword evidence="3" id="KW-1185">Reference proteome</keyword>
<accession>A0A5B6VUB9</accession>
<dbReference type="SUPFAM" id="SSF53098">
    <property type="entry name" value="Ribonuclease H-like"/>
    <property type="match status" value="1"/>
</dbReference>
<evidence type="ECO:0000313" key="2">
    <source>
        <dbReference type="EMBL" id="KAA3473059.1"/>
    </source>
</evidence>
<feature type="domain" description="Tf2-1-like SH3-like" evidence="1">
    <location>
        <begin position="99"/>
        <end position="136"/>
    </location>
</feature>
<dbReference type="GO" id="GO:0003676">
    <property type="term" value="F:nucleic acid binding"/>
    <property type="evidence" value="ECO:0007669"/>
    <property type="project" value="InterPro"/>
</dbReference>
<proteinExistence type="predicted"/>
<dbReference type="EMBL" id="SMMG02000005">
    <property type="protein sequence ID" value="KAA3473059.1"/>
    <property type="molecule type" value="Genomic_DNA"/>
</dbReference>
<dbReference type="InterPro" id="IPR056924">
    <property type="entry name" value="SH3_Tf2-1"/>
</dbReference>
<organism evidence="2 3">
    <name type="scientific">Gossypium australe</name>
    <dbReference type="NCBI Taxonomy" id="47621"/>
    <lineage>
        <taxon>Eukaryota</taxon>
        <taxon>Viridiplantae</taxon>
        <taxon>Streptophyta</taxon>
        <taxon>Embryophyta</taxon>
        <taxon>Tracheophyta</taxon>
        <taxon>Spermatophyta</taxon>
        <taxon>Magnoliopsida</taxon>
        <taxon>eudicotyledons</taxon>
        <taxon>Gunneridae</taxon>
        <taxon>Pentapetalae</taxon>
        <taxon>rosids</taxon>
        <taxon>malvids</taxon>
        <taxon>Malvales</taxon>
        <taxon>Malvaceae</taxon>
        <taxon>Malvoideae</taxon>
        <taxon>Gossypium</taxon>
    </lineage>
</organism>
<dbReference type="PANTHER" id="PTHR45835:SF99">
    <property type="entry name" value="CHROMO DOMAIN-CONTAINING PROTEIN-RELATED"/>
    <property type="match status" value="1"/>
</dbReference>
<dbReference type="Pfam" id="PF24626">
    <property type="entry name" value="SH3_Tf2-1"/>
    <property type="match status" value="1"/>
</dbReference>
<dbReference type="Gene3D" id="3.30.420.10">
    <property type="entry name" value="Ribonuclease H-like superfamily/Ribonuclease H"/>
    <property type="match status" value="1"/>
</dbReference>
<name>A0A5B6VUB9_9ROSI</name>